<sequence>RKISYKIINSPTKLLPKWLEQVAKSDTPERVLPRDVSTRWNSTHDMLDAFLKMKTTVSDFVDHASYQLSDLALTEEEWEVVEGLVAALLEATLFFSQDGTNISTVIPAMDAIDEVFATGILNNEELSEPIRHALSIGKKTLNKYYSLTDDSELYRIAMGKNFLACLIA</sequence>
<dbReference type="AlphaFoldDB" id="A0AA38P136"/>
<dbReference type="SUPFAM" id="SSF53098">
    <property type="entry name" value="Ribonuclease H-like"/>
    <property type="match status" value="1"/>
</dbReference>
<reference evidence="1" key="1">
    <citation type="submission" date="2022-08" db="EMBL/GenBank/DDBJ databases">
        <authorList>
            <consortium name="DOE Joint Genome Institute"/>
            <person name="Min B."/>
            <person name="Riley R."/>
            <person name="Sierra-Patev S."/>
            <person name="Naranjo-Ortiz M."/>
            <person name="Looney B."/>
            <person name="Konkel Z."/>
            <person name="Slot J.C."/>
            <person name="Sakamoto Y."/>
            <person name="Steenwyk J.L."/>
            <person name="Rokas A."/>
            <person name="Carro J."/>
            <person name="Camarero S."/>
            <person name="Ferreira P."/>
            <person name="Molpeceres G."/>
            <person name="Ruiz-Duenas F.J."/>
            <person name="Serrano A."/>
            <person name="Henrissat B."/>
            <person name="Drula E."/>
            <person name="Hughes K.W."/>
            <person name="Mata J.L."/>
            <person name="Ishikawa N.K."/>
            <person name="Vargas-Isla R."/>
            <person name="Ushijima S."/>
            <person name="Smith C.A."/>
            <person name="Ahrendt S."/>
            <person name="Andreopoulos W."/>
            <person name="He G."/>
            <person name="Labutti K."/>
            <person name="Lipzen A."/>
            <person name="Ng V."/>
            <person name="Sandor L."/>
            <person name="Barry K."/>
            <person name="Martinez A.T."/>
            <person name="Xiao Y."/>
            <person name="Gibbons J.G."/>
            <person name="Terashima K."/>
            <person name="Hibbett D.S."/>
            <person name="Grigoriev I.V."/>
        </authorList>
    </citation>
    <scope>NUCLEOTIDE SEQUENCE</scope>
    <source>
        <strain evidence="1">TFB9207</strain>
    </source>
</reference>
<name>A0AA38P136_9AGAR</name>
<dbReference type="InterPro" id="IPR012337">
    <property type="entry name" value="RNaseH-like_sf"/>
</dbReference>
<evidence type="ECO:0000313" key="2">
    <source>
        <dbReference type="Proteomes" id="UP001163846"/>
    </source>
</evidence>
<proteinExistence type="predicted"/>
<dbReference type="GO" id="GO:0005634">
    <property type="term" value="C:nucleus"/>
    <property type="evidence" value="ECO:0007669"/>
    <property type="project" value="TreeGrafter"/>
</dbReference>
<dbReference type="InterPro" id="IPR052717">
    <property type="entry name" value="Vacuolar_transposase_reg"/>
</dbReference>
<keyword evidence="2" id="KW-1185">Reference proteome</keyword>
<dbReference type="Proteomes" id="UP001163846">
    <property type="component" value="Unassembled WGS sequence"/>
</dbReference>
<accession>A0AA38P136</accession>
<dbReference type="GO" id="GO:0006357">
    <property type="term" value="P:regulation of transcription by RNA polymerase II"/>
    <property type="evidence" value="ECO:0007669"/>
    <property type="project" value="TreeGrafter"/>
</dbReference>
<feature type="non-terminal residue" evidence="1">
    <location>
        <position position="168"/>
    </location>
</feature>
<evidence type="ECO:0000313" key="1">
    <source>
        <dbReference type="EMBL" id="KAJ3834201.1"/>
    </source>
</evidence>
<protein>
    <submittedName>
        <fullName evidence="1">Uncharacterized protein</fullName>
    </submittedName>
</protein>
<comment type="caution">
    <text evidence="1">The sequence shown here is derived from an EMBL/GenBank/DDBJ whole genome shotgun (WGS) entry which is preliminary data.</text>
</comment>
<organism evidence="1 2">
    <name type="scientific">Lentinula raphanica</name>
    <dbReference type="NCBI Taxonomy" id="153919"/>
    <lineage>
        <taxon>Eukaryota</taxon>
        <taxon>Fungi</taxon>
        <taxon>Dikarya</taxon>
        <taxon>Basidiomycota</taxon>
        <taxon>Agaricomycotina</taxon>
        <taxon>Agaricomycetes</taxon>
        <taxon>Agaricomycetidae</taxon>
        <taxon>Agaricales</taxon>
        <taxon>Marasmiineae</taxon>
        <taxon>Omphalotaceae</taxon>
        <taxon>Lentinula</taxon>
    </lineage>
</organism>
<dbReference type="PANTHER" id="PTHR46169:SF15">
    <property type="entry name" value="INNER CENTROMERE PROTEIN A-LIKE ISOFORM X1-RELATED"/>
    <property type="match status" value="1"/>
</dbReference>
<gene>
    <name evidence="1" type="ORF">F5878DRAFT_545260</name>
</gene>
<dbReference type="PANTHER" id="PTHR46169">
    <property type="entry name" value="DNA REPLICATION-RELATED ELEMENT FACTOR, ISOFORM A"/>
    <property type="match status" value="1"/>
</dbReference>
<dbReference type="EMBL" id="MU806565">
    <property type="protein sequence ID" value="KAJ3834201.1"/>
    <property type="molecule type" value="Genomic_DNA"/>
</dbReference>